<dbReference type="EC" id="2.7.7.41" evidence="6 18"/>
<dbReference type="GO" id="GO:0016024">
    <property type="term" value="P:CDP-diacylglycerol biosynthetic process"/>
    <property type="evidence" value="ECO:0007669"/>
    <property type="project" value="UniProtKB-UniPathway"/>
</dbReference>
<keyword evidence="10 18" id="KW-0808">Transferase</keyword>
<name>A0A8H2QT00_9FIRM</name>
<keyword evidence="21" id="KW-1185">Reference proteome</keyword>
<comment type="catalytic activity">
    <reaction evidence="1 18">
        <text>a 1,2-diacyl-sn-glycero-3-phosphate + CTP + H(+) = a CDP-1,2-diacyl-sn-glycerol + diphosphate</text>
        <dbReference type="Rhea" id="RHEA:16229"/>
        <dbReference type="ChEBI" id="CHEBI:15378"/>
        <dbReference type="ChEBI" id="CHEBI:33019"/>
        <dbReference type="ChEBI" id="CHEBI:37563"/>
        <dbReference type="ChEBI" id="CHEBI:58332"/>
        <dbReference type="ChEBI" id="CHEBI:58608"/>
        <dbReference type="EC" id="2.7.7.41"/>
    </reaction>
</comment>
<evidence type="ECO:0000256" key="7">
    <source>
        <dbReference type="ARBA" id="ARBA00019373"/>
    </source>
</evidence>
<evidence type="ECO:0000256" key="3">
    <source>
        <dbReference type="ARBA" id="ARBA00005119"/>
    </source>
</evidence>
<keyword evidence="8" id="KW-1003">Cell membrane</keyword>
<evidence type="ECO:0000256" key="18">
    <source>
        <dbReference type="RuleBase" id="RU003938"/>
    </source>
</evidence>
<dbReference type="Proteomes" id="UP000377798">
    <property type="component" value="Unassembled WGS sequence"/>
</dbReference>
<keyword evidence="12 18" id="KW-0548">Nucleotidyltransferase</keyword>
<dbReference type="GO" id="GO:0004605">
    <property type="term" value="F:phosphatidate cytidylyltransferase activity"/>
    <property type="evidence" value="ECO:0007669"/>
    <property type="project" value="UniProtKB-EC"/>
</dbReference>
<evidence type="ECO:0000313" key="21">
    <source>
        <dbReference type="Proteomes" id="UP000377798"/>
    </source>
</evidence>
<dbReference type="EMBL" id="CAACYI010000001">
    <property type="protein sequence ID" value="VFB16390.1"/>
    <property type="molecule type" value="Genomic_DNA"/>
</dbReference>
<comment type="similarity">
    <text evidence="5 18">Belongs to the CDS family.</text>
</comment>
<evidence type="ECO:0000256" key="9">
    <source>
        <dbReference type="ARBA" id="ARBA00022516"/>
    </source>
</evidence>
<protein>
    <recommendedName>
        <fullName evidence="7 18">Phosphatidate cytidylyltransferase</fullName>
        <ecNumber evidence="6 18">2.7.7.41</ecNumber>
    </recommendedName>
</protein>
<dbReference type="UniPathway" id="UPA00557">
    <property type="reaction ID" value="UER00614"/>
</dbReference>
<dbReference type="AlphaFoldDB" id="A0A8H2QT00"/>
<dbReference type="InterPro" id="IPR000374">
    <property type="entry name" value="PC_trans"/>
</dbReference>
<proteinExistence type="inferred from homology"/>
<gene>
    <name evidence="20" type="primary">cdsA</name>
    <name evidence="20" type="ORF">NCTC13150_00912</name>
</gene>
<dbReference type="PANTHER" id="PTHR46382:SF1">
    <property type="entry name" value="PHOSPHATIDATE CYTIDYLYLTRANSFERASE"/>
    <property type="match status" value="1"/>
</dbReference>
<evidence type="ECO:0000256" key="14">
    <source>
        <dbReference type="ARBA" id="ARBA00023098"/>
    </source>
</evidence>
<evidence type="ECO:0000256" key="4">
    <source>
        <dbReference type="ARBA" id="ARBA00005189"/>
    </source>
</evidence>
<reference evidence="20 21" key="1">
    <citation type="submission" date="2019-02" db="EMBL/GenBank/DDBJ databases">
        <authorList>
            <consortium name="Pathogen Informatics"/>
        </authorList>
    </citation>
    <scope>NUCLEOTIDE SEQUENCE [LARGE SCALE GENOMIC DNA]</scope>
    <source>
        <strain evidence="20 21">3012STDY7089603</strain>
    </source>
</reference>
<keyword evidence="17" id="KW-1208">Phospholipid metabolism</keyword>
<keyword evidence="13 19" id="KW-1133">Transmembrane helix</keyword>
<dbReference type="PANTHER" id="PTHR46382">
    <property type="entry name" value="PHOSPHATIDATE CYTIDYLYLTRANSFERASE"/>
    <property type="match status" value="1"/>
</dbReference>
<evidence type="ECO:0000256" key="15">
    <source>
        <dbReference type="ARBA" id="ARBA00023136"/>
    </source>
</evidence>
<evidence type="ECO:0000256" key="12">
    <source>
        <dbReference type="ARBA" id="ARBA00022695"/>
    </source>
</evidence>
<comment type="pathway">
    <text evidence="4">Lipid metabolism.</text>
</comment>
<sequence length="257" mass="28752">MSNFIKRTITAVIGIIIFALILTQGGYLLKTALFVLSLGMLWEIRNSLKNIEIDLSFPLLALFNMILFLAISVYNNLALGFLSILFILIIVFVLLDKVKLADLGLYSLVVTYIPFSIFQLAHLDHTIWMYWIWILAFGTDTFAYLTGMLFGKHKLIPKLSPKKSIEGALGGILGALVLSWAYFQYVNVNYNLTLVLLTLMASVVSQFGDLFASKIKRITGIKDYGKILPGHGGFLDRFDSSIPVIALISIFVQVMIK</sequence>
<evidence type="ECO:0000256" key="10">
    <source>
        <dbReference type="ARBA" id="ARBA00022679"/>
    </source>
</evidence>
<comment type="pathway">
    <text evidence="3 18">Phospholipid metabolism; CDP-diacylglycerol biosynthesis; CDP-diacylglycerol from sn-glycerol 3-phosphate: step 3/3.</text>
</comment>
<dbReference type="PROSITE" id="PS01315">
    <property type="entry name" value="CDS"/>
    <property type="match status" value="1"/>
</dbReference>
<evidence type="ECO:0000256" key="8">
    <source>
        <dbReference type="ARBA" id="ARBA00022475"/>
    </source>
</evidence>
<evidence type="ECO:0000256" key="17">
    <source>
        <dbReference type="ARBA" id="ARBA00023264"/>
    </source>
</evidence>
<evidence type="ECO:0000313" key="20">
    <source>
        <dbReference type="EMBL" id="VFB16390.1"/>
    </source>
</evidence>
<comment type="subcellular location">
    <subcellularLocation>
        <location evidence="2">Cell membrane</location>
        <topology evidence="2">Multi-pass membrane protein</topology>
    </subcellularLocation>
</comment>
<evidence type="ECO:0000256" key="13">
    <source>
        <dbReference type="ARBA" id="ARBA00022989"/>
    </source>
</evidence>
<dbReference type="GO" id="GO:0005886">
    <property type="term" value="C:plasma membrane"/>
    <property type="evidence" value="ECO:0007669"/>
    <property type="project" value="UniProtKB-SubCell"/>
</dbReference>
<feature type="transmembrane region" description="Helical" evidence="19">
    <location>
        <begin position="192"/>
        <end position="213"/>
    </location>
</feature>
<accession>A0A8H2QT00</accession>
<keyword evidence="14" id="KW-0443">Lipid metabolism</keyword>
<feature type="transmembrane region" description="Helical" evidence="19">
    <location>
        <begin position="53"/>
        <end position="71"/>
    </location>
</feature>
<evidence type="ECO:0000256" key="11">
    <source>
        <dbReference type="ARBA" id="ARBA00022692"/>
    </source>
</evidence>
<evidence type="ECO:0000256" key="1">
    <source>
        <dbReference type="ARBA" id="ARBA00001698"/>
    </source>
</evidence>
<evidence type="ECO:0000256" key="5">
    <source>
        <dbReference type="ARBA" id="ARBA00010185"/>
    </source>
</evidence>
<feature type="transmembrane region" description="Helical" evidence="19">
    <location>
        <begin position="77"/>
        <end position="96"/>
    </location>
</feature>
<feature type="transmembrane region" description="Helical" evidence="19">
    <location>
        <begin position="12"/>
        <end position="41"/>
    </location>
</feature>
<dbReference type="RefSeq" id="WP_131748999.1">
    <property type="nucleotide sequence ID" value="NZ_CAACYI010000001.1"/>
</dbReference>
<keyword evidence="16" id="KW-0594">Phospholipid biosynthesis</keyword>
<keyword evidence="11 18" id="KW-0812">Transmembrane</keyword>
<evidence type="ECO:0000256" key="6">
    <source>
        <dbReference type="ARBA" id="ARBA00012487"/>
    </source>
</evidence>
<feature type="transmembrane region" description="Helical" evidence="19">
    <location>
        <begin position="167"/>
        <end position="186"/>
    </location>
</feature>
<keyword evidence="9" id="KW-0444">Lipid biosynthesis</keyword>
<evidence type="ECO:0000256" key="19">
    <source>
        <dbReference type="SAM" id="Phobius"/>
    </source>
</evidence>
<feature type="transmembrane region" description="Helical" evidence="19">
    <location>
        <begin position="127"/>
        <end position="146"/>
    </location>
</feature>
<keyword evidence="15 19" id="KW-0472">Membrane</keyword>
<dbReference type="Pfam" id="PF01148">
    <property type="entry name" value="CTP_transf_1"/>
    <property type="match status" value="1"/>
</dbReference>
<comment type="caution">
    <text evidence="20">The sequence shown here is derived from an EMBL/GenBank/DDBJ whole genome shotgun (WGS) entry which is preliminary data.</text>
</comment>
<evidence type="ECO:0000256" key="16">
    <source>
        <dbReference type="ARBA" id="ARBA00023209"/>
    </source>
</evidence>
<evidence type="ECO:0000256" key="2">
    <source>
        <dbReference type="ARBA" id="ARBA00004651"/>
    </source>
</evidence>
<organism evidence="20 21">
    <name type="scientific">Urinicoccus massiliensis</name>
    <dbReference type="NCBI Taxonomy" id="1723382"/>
    <lineage>
        <taxon>Bacteria</taxon>
        <taxon>Bacillati</taxon>
        <taxon>Bacillota</taxon>
        <taxon>Tissierellia</taxon>
        <taxon>Tissierellales</taxon>
        <taxon>Peptoniphilaceae</taxon>
        <taxon>Urinicoccus</taxon>
    </lineage>
</organism>